<sequence>MGSVVVRPLSPDRLVEELVDRVVEQRPHERLAVAVDGPEAAAPDEWAASLVDPVKVRGRPVLHVPARWFLRPASLRFEHGRQDPDAFYTDWLDVGGLRRELLEPLEPDGSARVLPSLWDPETDRATRADYLTLAPNTVVLLSGSLLLGRSLPLRLTIHFSLSSGALRRRTPPERCWTLPAYARYEREVAPGDTADLVVRADDPDHPALVLP</sequence>
<gene>
    <name evidence="1" type="ORF">GCM10012275_26950</name>
</gene>
<dbReference type="AlphaFoldDB" id="A0A8J3CEE7"/>
<keyword evidence="2" id="KW-1185">Reference proteome</keyword>
<organism evidence="1 2">
    <name type="scientific">Longimycelium tulufanense</name>
    <dbReference type="NCBI Taxonomy" id="907463"/>
    <lineage>
        <taxon>Bacteria</taxon>
        <taxon>Bacillati</taxon>
        <taxon>Actinomycetota</taxon>
        <taxon>Actinomycetes</taxon>
        <taxon>Pseudonocardiales</taxon>
        <taxon>Pseudonocardiaceae</taxon>
        <taxon>Longimycelium</taxon>
    </lineage>
</organism>
<dbReference type="Proteomes" id="UP000637578">
    <property type="component" value="Unassembled WGS sequence"/>
</dbReference>
<protein>
    <submittedName>
        <fullName evidence="1">Uridine kinase</fullName>
    </submittedName>
</protein>
<keyword evidence="1" id="KW-0808">Transferase</keyword>
<comment type="caution">
    <text evidence="1">The sequence shown here is derived from an EMBL/GenBank/DDBJ whole genome shotgun (WGS) entry which is preliminary data.</text>
</comment>
<dbReference type="GO" id="GO:0016301">
    <property type="term" value="F:kinase activity"/>
    <property type="evidence" value="ECO:0007669"/>
    <property type="project" value="UniProtKB-KW"/>
</dbReference>
<dbReference type="InterPro" id="IPR027417">
    <property type="entry name" value="P-loop_NTPase"/>
</dbReference>
<dbReference type="EMBL" id="BMMK01000010">
    <property type="protein sequence ID" value="GGM54432.1"/>
    <property type="molecule type" value="Genomic_DNA"/>
</dbReference>
<reference evidence="1" key="1">
    <citation type="journal article" date="2014" name="Int. J. Syst. Evol. Microbiol.">
        <title>Complete genome sequence of Corynebacterium casei LMG S-19264T (=DSM 44701T), isolated from a smear-ripened cheese.</title>
        <authorList>
            <consortium name="US DOE Joint Genome Institute (JGI-PGF)"/>
            <person name="Walter F."/>
            <person name="Albersmeier A."/>
            <person name="Kalinowski J."/>
            <person name="Ruckert C."/>
        </authorList>
    </citation>
    <scope>NUCLEOTIDE SEQUENCE</scope>
    <source>
        <strain evidence="1">CGMCC 4.5737</strain>
    </source>
</reference>
<reference evidence="1" key="2">
    <citation type="submission" date="2020-09" db="EMBL/GenBank/DDBJ databases">
        <authorList>
            <person name="Sun Q."/>
            <person name="Zhou Y."/>
        </authorList>
    </citation>
    <scope>NUCLEOTIDE SEQUENCE</scope>
    <source>
        <strain evidence="1">CGMCC 4.5737</strain>
    </source>
</reference>
<evidence type="ECO:0000313" key="1">
    <source>
        <dbReference type="EMBL" id="GGM54432.1"/>
    </source>
</evidence>
<dbReference type="Gene3D" id="3.40.50.300">
    <property type="entry name" value="P-loop containing nucleotide triphosphate hydrolases"/>
    <property type="match status" value="1"/>
</dbReference>
<name>A0A8J3CEE7_9PSEU</name>
<evidence type="ECO:0000313" key="2">
    <source>
        <dbReference type="Proteomes" id="UP000637578"/>
    </source>
</evidence>
<proteinExistence type="predicted"/>
<keyword evidence="1" id="KW-0418">Kinase</keyword>
<accession>A0A8J3CEE7</accession>